<accession>A0AAW4W2S8</accession>
<organism evidence="1 2">
    <name type="scientific">Blautia fusiformis</name>
    <dbReference type="NCBI Taxonomy" id="2881264"/>
    <lineage>
        <taxon>Bacteria</taxon>
        <taxon>Bacillati</taxon>
        <taxon>Bacillota</taxon>
        <taxon>Clostridia</taxon>
        <taxon>Lachnospirales</taxon>
        <taxon>Lachnospiraceae</taxon>
        <taxon>Blautia</taxon>
    </lineage>
</organism>
<dbReference type="Proteomes" id="UP001198612">
    <property type="component" value="Unassembled WGS sequence"/>
</dbReference>
<sequence length="65" mass="7783">MRKVRRLLKENWIPIVVGILLTKWAVDYAYRVRGYDAIGSEWLVLPFTIFIFNWGKAVWEELRGE</sequence>
<keyword evidence="2" id="KW-1185">Reference proteome</keyword>
<dbReference type="AlphaFoldDB" id="A0AAW4W2S8"/>
<gene>
    <name evidence="1" type="ORF">LKD40_00290</name>
</gene>
<comment type="caution">
    <text evidence="1">The sequence shown here is derived from an EMBL/GenBank/DDBJ whole genome shotgun (WGS) entry which is preliminary data.</text>
</comment>
<proteinExistence type="predicted"/>
<protein>
    <submittedName>
        <fullName evidence="1">Uncharacterized protein</fullName>
    </submittedName>
</protein>
<dbReference type="RefSeq" id="WP_227588286.1">
    <property type="nucleotide sequence ID" value="NZ_JAJEQQ010000001.1"/>
</dbReference>
<dbReference type="EMBL" id="JAJEQQ010000001">
    <property type="protein sequence ID" value="MCC2226261.1"/>
    <property type="molecule type" value="Genomic_DNA"/>
</dbReference>
<evidence type="ECO:0000313" key="1">
    <source>
        <dbReference type="EMBL" id="MCC2226261.1"/>
    </source>
</evidence>
<evidence type="ECO:0000313" key="2">
    <source>
        <dbReference type="Proteomes" id="UP001198612"/>
    </source>
</evidence>
<name>A0AAW4W2S8_9FIRM</name>
<reference evidence="1 2" key="1">
    <citation type="submission" date="2021-10" db="EMBL/GenBank/DDBJ databases">
        <title>Anaerobic single-cell dispensing facilitates the cultivation of human gut bacteria.</title>
        <authorList>
            <person name="Afrizal A."/>
        </authorList>
    </citation>
    <scope>NUCLEOTIDE SEQUENCE [LARGE SCALE GENOMIC DNA]</scope>
    <source>
        <strain evidence="1 2">CLA-AA-H217</strain>
    </source>
</reference>